<accession>A0ABQ3RPV3</accession>
<dbReference type="EMBL" id="BNEA01000015">
    <property type="protein sequence ID" value="GHI57884.1"/>
    <property type="molecule type" value="Genomic_DNA"/>
</dbReference>
<gene>
    <name evidence="2" type="ORF">Srubr_77300</name>
</gene>
<sequence>MKLRRALSLTAATAALLPVAMAAAPVSQAADAPVPICTEVSQGKYHENTFVTRAFGIPDKLTPSTRWTLFTTTLTNASSMKVESFKLTAWALNIDDDMDHAYLGRYIDLQYWDTSLHLWKTLRGSRAPVPAPDTLKPRTSLHVQMRLRLRGDVPMKPGEKIYGEVNVGGTWVNTSRNNCVGQTSSGGDFWAEKG</sequence>
<protein>
    <recommendedName>
        <fullName evidence="4">Secreted protein</fullName>
    </recommendedName>
</protein>
<organism evidence="2 3">
    <name type="scientific">Streptomyces rubradiris</name>
    <name type="common">Streptomyces achromogenes subsp. rubradiris</name>
    <dbReference type="NCBI Taxonomy" id="285531"/>
    <lineage>
        <taxon>Bacteria</taxon>
        <taxon>Bacillati</taxon>
        <taxon>Actinomycetota</taxon>
        <taxon>Actinomycetes</taxon>
        <taxon>Kitasatosporales</taxon>
        <taxon>Streptomycetaceae</taxon>
        <taxon>Streptomyces</taxon>
    </lineage>
</organism>
<name>A0ABQ3RPV3_STRRR</name>
<evidence type="ECO:0008006" key="4">
    <source>
        <dbReference type="Google" id="ProtNLM"/>
    </source>
</evidence>
<keyword evidence="1" id="KW-0732">Signal</keyword>
<proteinExistence type="predicted"/>
<evidence type="ECO:0000256" key="1">
    <source>
        <dbReference type="SAM" id="SignalP"/>
    </source>
</evidence>
<feature type="signal peptide" evidence="1">
    <location>
        <begin position="1"/>
        <end position="29"/>
    </location>
</feature>
<evidence type="ECO:0000313" key="2">
    <source>
        <dbReference type="EMBL" id="GHI57884.1"/>
    </source>
</evidence>
<comment type="caution">
    <text evidence="2">The sequence shown here is derived from an EMBL/GenBank/DDBJ whole genome shotgun (WGS) entry which is preliminary data.</text>
</comment>
<dbReference type="RefSeq" id="WP_189996841.1">
    <property type="nucleotide sequence ID" value="NZ_BNCB01000011.1"/>
</dbReference>
<dbReference type="Proteomes" id="UP000646738">
    <property type="component" value="Unassembled WGS sequence"/>
</dbReference>
<reference evidence="3" key="1">
    <citation type="submission" date="2023-07" db="EMBL/GenBank/DDBJ databases">
        <title>Whole genome shotgun sequence of Streptomyces achromogenes subsp. rubradiris NBRC 14000.</title>
        <authorList>
            <person name="Komaki H."/>
            <person name="Tamura T."/>
        </authorList>
    </citation>
    <scope>NUCLEOTIDE SEQUENCE [LARGE SCALE GENOMIC DNA]</scope>
    <source>
        <strain evidence="3">NBRC 14000</strain>
    </source>
</reference>
<feature type="chain" id="PRO_5045873823" description="Secreted protein" evidence="1">
    <location>
        <begin position="30"/>
        <end position="194"/>
    </location>
</feature>
<evidence type="ECO:0000313" key="3">
    <source>
        <dbReference type="Proteomes" id="UP000646738"/>
    </source>
</evidence>
<keyword evidence="3" id="KW-1185">Reference proteome</keyword>